<evidence type="ECO:0000313" key="6">
    <source>
        <dbReference type="Proteomes" id="UP001500620"/>
    </source>
</evidence>
<feature type="chain" id="PRO_5046767710" description="VWFA domain-containing protein" evidence="3">
    <location>
        <begin position="22"/>
        <end position="808"/>
    </location>
</feature>
<dbReference type="InterPro" id="IPR036465">
    <property type="entry name" value="vWFA_dom_sf"/>
</dbReference>
<evidence type="ECO:0000256" key="1">
    <source>
        <dbReference type="SAM" id="MobiDB-lite"/>
    </source>
</evidence>
<keyword evidence="2" id="KW-0812">Transmembrane</keyword>
<keyword evidence="6" id="KW-1185">Reference proteome</keyword>
<evidence type="ECO:0000256" key="3">
    <source>
        <dbReference type="SAM" id="SignalP"/>
    </source>
</evidence>
<dbReference type="Gene3D" id="3.40.50.410">
    <property type="entry name" value="von Willebrand factor, type A domain"/>
    <property type="match status" value="1"/>
</dbReference>
<keyword evidence="3" id="KW-0732">Signal</keyword>
<reference evidence="6" key="1">
    <citation type="journal article" date="2019" name="Int. J. Syst. Evol. Microbiol.">
        <title>The Global Catalogue of Microorganisms (GCM) 10K type strain sequencing project: providing services to taxonomists for standard genome sequencing and annotation.</title>
        <authorList>
            <consortium name="The Broad Institute Genomics Platform"/>
            <consortium name="The Broad Institute Genome Sequencing Center for Infectious Disease"/>
            <person name="Wu L."/>
            <person name="Ma J."/>
        </authorList>
    </citation>
    <scope>NUCLEOTIDE SEQUENCE [LARGE SCALE GENOMIC DNA]</scope>
    <source>
        <strain evidence="6">JCM 17441</strain>
    </source>
</reference>
<feature type="signal peptide" evidence="3">
    <location>
        <begin position="1"/>
        <end position="21"/>
    </location>
</feature>
<organism evidence="5 6">
    <name type="scientific">Dactylosporangium darangshiense</name>
    <dbReference type="NCBI Taxonomy" id="579108"/>
    <lineage>
        <taxon>Bacteria</taxon>
        <taxon>Bacillati</taxon>
        <taxon>Actinomycetota</taxon>
        <taxon>Actinomycetes</taxon>
        <taxon>Micromonosporales</taxon>
        <taxon>Micromonosporaceae</taxon>
        <taxon>Dactylosporangium</taxon>
    </lineage>
</organism>
<evidence type="ECO:0000259" key="4">
    <source>
        <dbReference type="PROSITE" id="PS50234"/>
    </source>
</evidence>
<evidence type="ECO:0000313" key="5">
    <source>
        <dbReference type="EMBL" id="GAA4257032.1"/>
    </source>
</evidence>
<dbReference type="InterPro" id="IPR002035">
    <property type="entry name" value="VWF_A"/>
</dbReference>
<dbReference type="PANTHER" id="PTHR47763">
    <property type="entry name" value="ALPHA-PROTEIN KINASE VWKA"/>
    <property type="match status" value="1"/>
</dbReference>
<feature type="region of interest" description="Disordered" evidence="1">
    <location>
        <begin position="181"/>
        <end position="204"/>
    </location>
</feature>
<dbReference type="PROSITE" id="PS50234">
    <property type="entry name" value="VWFA"/>
    <property type="match status" value="1"/>
</dbReference>
<dbReference type="Proteomes" id="UP001500620">
    <property type="component" value="Unassembled WGS sequence"/>
</dbReference>
<evidence type="ECO:0000256" key="2">
    <source>
        <dbReference type="SAM" id="Phobius"/>
    </source>
</evidence>
<accession>A0ABP8DIN8</accession>
<keyword evidence="2" id="KW-0472">Membrane</keyword>
<dbReference type="InterPro" id="IPR052969">
    <property type="entry name" value="Thr-specific_kinase-like"/>
</dbReference>
<feature type="compositionally biased region" description="Low complexity" evidence="1">
    <location>
        <begin position="746"/>
        <end position="757"/>
    </location>
</feature>
<name>A0ABP8DIN8_9ACTN</name>
<dbReference type="SMART" id="SM00327">
    <property type="entry name" value="VWA"/>
    <property type="match status" value="1"/>
</dbReference>
<dbReference type="SUPFAM" id="SSF53300">
    <property type="entry name" value="vWA-like"/>
    <property type="match status" value="1"/>
</dbReference>
<dbReference type="PANTHER" id="PTHR47763:SF4">
    <property type="entry name" value="ALPHA-PROTEIN KINASE VWKA"/>
    <property type="match status" value="1"/>
</dbReference>
<keyword evidence="2" id="KW-1133">Transmembrane helix</keyword>
<sequence>MVLALVAATMTVVAGPQPASAFGTIGTLGQNWEHERITRLALGCAPKQRSTGDCFEPRSLSQLAGHLGTFGAVGAPDRDQVLDSSAHCDDADYLDKPGYPQTRQQATAALAACIEHLRLEFGKGIDAAGKMLDAGGNLVPKQAQLHGGCSFDHTYTDIAKCSALEGFGRALHGAQDFYSHSNWADESDPDEPISETNPPGLNRTDQAPFLNLTVYGPIDLSSLPAKFTTGYYSLGTDYCTPFNSRIRHACLNKDKAVIDNSGFATNPGTVRGQVLKNEQKAVSAAIAETVRQWRDFRALLRTTYGNDKANRIIMAMTQDVTSIDLVFAIDTTSSMSPYINATVGAAGQLVDLLAGAGTSSRPTDFRVGLVDYKDVDSSGCAGSYDAQTDLEFSNDGNTIINALGKLPAKVSGGCDIPEDVYSGVDRAIGFPWRPGVKKVVVVMGDAPGHDPEAHSSLTLAKVVQHALEVDPAVVYPILVGGSSSATTFFTALADGTGGKTFDSRSGGVPAALLAAVDEIVLSPEPGDQDAPVVKTTFPAPPGGPEGFFTGPVSGTVTATDPSGVSALDCRDSSGTLTQGPLTISGNTASRTLKVTGDGEHIVDCVATDKAPLPNRGVGEDSSGVIGFNLDATPPKVTCSASPATLDPADGRLVTITATVKVEDALSGTAGFTLTSVTSNQSDTAADDIAGFATGTADTTGQLRATDTGSGRRYTLTYRGRDTAGNAAECQAFVIVGHPTGPSPSVSATPGAGTPTPGASGGSGGPMPVTGPMAGTYAFSGLFVILAGALLVTLANLRRRHRGLHRRAG</sequence>
<gene>
    <name evidence="5" type="ORF">GCM10022255_072270</name>
</gene>
<feature type="compositionally biased region" description="Polar residues" evidence="1">
    <location>
        <begin position="194"/>
        <end position="204"/>
    </location>
</feature>
<comment type="caution">
    <text evidence="5">The sequence shown here is derived from an EMBL/GenBank/DDBJ whole genome shotgun (WGS) entry which is preliminary data.</text>
</comment>
<dbReference type="EMBL" id="BAABAT010000026">
    <property type="protein sequence ID" value="GAA4257032.1"/>
    <property type="molecule type" value="Genomic_DNA"/>
</dbReference>
<dbReference type="CDD" id="cd00198">
    <property type="entry name" value="vWFA"/>
    <property type="match status" value="1"/>
</dbReference>
<feature type="transmembrane region" description="Helical" evidence="2">
    <location>
        <begin position="776"/>
        <end position="796"/>
    </location>
</feature>
<feature type="region of interest" description="Disordered" evidence="1">
    <location>
        <begin position="740"/>
        <end position="766"/>
    </location>
</feature>
<feature type="domain" description="VWFA" evidence="4">
    <location>
        <begin position="324"/>
        <end position="519"/>
    </location>
</feature>
<proteinExistence type="predicted"/>
<protein>
    <recommendedName>
        <fullName evidence="4">VWFA domain-containing protein</fullName>
    </recommendedName>
</protein>